<keyword evidence="2" id="KW-0472">Membrane</keyword>
<dbReference type="PANTHER" id="PTHR33219:SF14">
    <property type="entry name" value="PROTEIN COFACTOR ASSEMBLY OF COMPLEX C SUBUNIT B CCB3, CHLOROPLASTIC-RELATED"/>
    <property type="match status" value="1"/>
</dbReference>
<evidence type="ECO:0000313" key="3">
    <source>
        <dbReference type="EMBL" id="SNR75090.1"/>
    </source>
</evidence>
<evidence type="ECO:0000313" key="4">
    <source>
        <dbReference type="Proteomes" id="UP000198405"/>
    </source>
</evidence>
<feature type="transmembrane region" description="Helical" evidence="2">
    <location>
        <begin position="52"/>
        <end position="73"/>
    </location>
</feature>
<feature type="transmembrane region" description="Helical" evidence="2">
    <location>
        <begin position="5"/>
        <end position="26"/>
    </location>
</feature>
<keyword evidence="4" id="KW-1185">Reference proteome</keyword>
<keyword evidence="2" id="KW-1133">Transmembrane helix</keyword>
<dbReference type="InterPro" id="IPR003425">
    <property type="entry name" value="CCB3/YggT"/>
</dbReference>
<proteinExistence type="inferred from homology"/>
<keyword evidence="2" id="KW-0812">Transmembrane</keyword>
<dbReference type="AlphaFoldDB" id="A0A238YVL3"/>
<gene>
    <name evidence="3" type="ORF">SAMN06265340_10532</name>
</gene>
<sequence>MVREFLHYIIQFLIWFIIIGAVFTWIPPANRSKFADKIIEITDNFLEPIRNIIPPIGGIDISPLIAIIILQLIDNFIRRGF</sequence>
<dbReference type="Pfam" id="PF02325">
    <property type="entry name" value="CCB3_YggT"/>
    <property type="match status" value="1"/>
</dbReference>
<name>A0A238YVL3_9BACT</name>
<dbReference type="EMBL" id="FZOB01000005">
    <property type="protein sequence ID" value="SNR75090.1"/>
    <property type="molecule type" value="Genomic_DNA"/>
</dbReference>
<comment type="similarity">
    <text evidence="1">Belongs to the YggT family.</text>
</comment>
<evidence type="ECO:0000256" key="1">
    <source>
        <dbReference type="ARBA" id="ARBA00010894"/>
    </source>
</evidence>
<dbReference type="RefSeq" id="WP_089322929.1">
    <property type="nucleotide sequence ID" value="NZ_FZOB01000005.1"/>
</dbReference>
<reference evidence="4" key="1">
    <citation type="submission" date="2017-06" db="EMBL/GenBank/DDBJ databases">
        <authorList>
            <person name="Varghese N."/>
            <person name="Submissions S."/>
        </authorList>
    </citation>
    <scope>NUCLEOTIDE SEQUENCE [LARGE SCALE GENOMIC DNA]</scope>
    <source>
        <strain evidence="4">DSM 15668</strain>
    </source>
</reference>
<organism evidence="3 4">
    <name type="scientific">Desulfurobacterium atlanticum</name>
    <dbReference type="NCBI Taxonomy" id="240169"/>
    <lineage>
        <taxon>Bacteria</taxon>
        <taxon>Pseudomonadati</taxon>
        <taxon>Aquificota</taxon>
        <taxon>Aquificia</taxon>
        <taxon>Desulfurobacteriales</taxon>
        <taxon>Desulfurobacteriaceae</taxon>
        <taxon>Desulfurobacterium</taxon>
    </lineage>
</organism>
<evidence type="ECO:0000256" key="2">
    <source>
        <dbReference type="SAM" id="Phobius"/>
    </source>
</evidence>
<accession>A0A238YVL3</accession>
<dbReference type="Proteomes" id="UP000198405">
    <property type="component" value="Unassembled WGS sequence"/>
</dbReference>
<protein>
    <submittedName>
        <fullName evidence="3">YggT family protein</fullName>
    </submittedName>
</protein>
<dbReference type="PANTHER" id="PTHR33219">
    <property type="entry name" value="YLMG HOMOLOG PROTEIN 2, CHLOROPLASTIC"/>
    <property type="match status" value="1"/>
</dbReference>
<dbReference type="GO" id="GO:0016020">
    <property type="term" value="C:membrane"/>
    <property type="evidence" value="ECO:0007669"/>
    <property type="project" value="InterPro"/>
</dbReference>